<name>A0A0H4IP50_9CAUD</name>
<dbReference type="RefSeq" id="YP_010077945.1">
    <property type="nucleotide sequence ID" value="NC_054952.1"/>
</dbReference>
<dbReference type="Proteomes" id="UP000224291">
    <property type="component" value="Segment"/>
</dbReference>
<accession>A0A0H4IP50</accession>
<keyword evidence="2" id="KW-1185">Reference proteome</keyword>
<reference evidence="1 2" key="1">
    <citation type="submission" date="2015-05" db="EMBL/GenBank/DDBJ databases">
        <authorList>
            <person name="Liu X."/>
            <person name="Tong Y."/>
            <person name="Huang Y."/>
            <person name="Fan H."/>
            <person name="An X."/>
            <person name="Mi Z."/>
            <person name="Zhang Z."/>
        </authorList>
    </citation>
    <scope>NUCLEOTIDE SEQUENCE [LARGE SCALE GENOMIC DNA]</scope>
</reference>
<protein>
    <submittedName>
        <fullName evidence="1">Uncharacterized protein</fullName>
    </submittedName>
</protein>
<proteinExistence type="predicted"/>
<evidence type="ECO:0000313" key="2">
    <source>
        <dbReference type="Proteomes" id="UP000224291"/>
    </source>
</evidence>
<sequence length="132" mass="15089">MQNVAVPPTHFVPPTHNFTPKEWNISEPDQRVYVGDFIVIQGHTVCVTKVGMETGQLISVPSMDRYSDATFDLQYDPEVPKPEEFISDFERSKPVGLDLTRGRFFITETDLTNFLKWTNGHATSWRRWGGSV</sequence>
<dbReference type="KEGG" id="vg:65066850"/>
<dbReference type="GeneID" id="65066850"/>
<evidence type="ECO:0000313" key="1">
    <source>
        <dbReference type="EMBL" id="AKO61752.1"/>
    </source>
</evidence>
<organism evidence="1 2">
    <name type="scientific">Stenotrophomonas phage IME-SM1</name>
    <dbReference type="NCBI Taxonomy" id="1654717"/>
    <lineage>
        <taxon>Viruses</taxon>
        <taxon>Duplodnaviria</taxon>
        <taxon>Heunggongvirae</taxon>
        <taxon>Uroviricota</taxon>
        <taxon>Caudoviricetes</taxon>
        <taxon>Menderavirus</taxon>
        <taxon>Menderavirus IMESM1</taxon>
    </lineage>
</organism>
<dbReference type="EMBL" id="KR560069">
    <property type="protein sequence ID" value="AKO61752.1"/>
    <property type="molecule type" value="Genomic_DNA"/>
</dbReference>